<keyword evidence="9 11" id="KW-0472">Membrane</keyword>
<feature type="transmembrane region" description="Helical" evidence="11">
    <location>
        <begin position="101"/>
        <end position="124"/>
    </location>
</feature>
<evidence type="ECO:0000259" key="13">
    <source>
        <dbReference type="PROSITE" id="PS50929"/>
    </source>
</evidence>
<dbReference type="GO" id="GO:0016887">
    <property type="term" value="F:ATP hydrolysis activity"/>
    <property type="evidence" value="ECO:0007669"/>
    <property type="project" value="InterPro"/>
</dbReference>
<dbReference type="SMART" id="SM00382">
    <property type="entry name" value="AAA"/>
    <property type="match status" value="2"/>
</dbReference>
<dbReference type="FunFam" id="1.20.1560.10:FF:000014">
    <property type="entry name" value="Multidrug resistance-associated protein member 4"/>
    <property type="match status" value="1"/>
</dbReference>
<feature type="transmembrane region" description="Helical" evidence="11">
    <location>
        <begin position="807"/>
        <end position="833"/>
    </location>
</feature>
<dbReference type="Pfam" id="PF00005">
    <property type="entry name" value="ABC_tran"/>
    <property type="match status" value="2"/>
</dbReference>
<feature type="region of interest" description="Disordered" evidence="10">
    <location>
        <begin position="690"/>
        <end position="710"/>
    </location>
</feature>
<reference evidence="14" key="1">
    <citation type="submission" date="2021-09" db="EMBL/GenBank/DDBJ databases">
        <authorList>
            <person name="Shwe S.M."/>
            <person name="Wang Z."/>
        </authorList>
    </citation>
    <scope>NUCLEOTIDE SEQUENCE</scope>
</reference>
<dbReference type="InterPro" id="IPR003439">
    <property type="entry name" value="ABC_transporter-like_ATP-bd"/>
</dbReference>
<keyword evidence="3" id="KW-0813">Transport</keyword>
<dbReference type="CDD" id="cd18579">
    <property type="entry name" value="ABC_6TM_ABCC_D1"/>
    <property type="match status" value="1"/>
</dbReference>
<dbReference type="Gene3D" id="3.40.50.300">
    <property type="entry name" value="P-loop containing nucleotide triphosphate hydrolases"/>
    <property type="match status" value="2"/>
</dbReference>
<keyword evidence="5" id="KW-0677">Repeat</keyword>
<dbReference type="InterPro" id="IPR044746">
    <property type="entry name" value="ABCC_6TM_D1"/>
</dbReference>
<dbReference type="InterPro" id="IPR036640">
    <property type="entry name" value="ABC1_TM_sf"/>
</dbReference>
<organism evidence="14">
    <name type="scientific">Conogethes punctiferalis</name>
    <name type="common">Durian fruit borer</name>
    <name type="synonym">Astura punctiferalis</name>
    <dbReference type="NCBI Taxonomy" id="1133088"/>
    <lineage>
        <taxon>Eukaryota</taxon>
        <taxon>Metazoa</taxon>
        <taxon>Ecdysozoa</taxon>
        <taxon>Arthropoda</taxon>
        <taxon>Hexapoda</taxon>
        <taxon>Insecta</taxon>
        <taxon>Pterygota</taxon>
        <taxon>Neoptera</taxon>
        <taxon>Endopterygota</taxon>
        <taxon>Lepidoptera</taxon>
        <taxon>Glossata</taxon>
        <taxon>Ditrysia</taxon>
        <taxon>Pyraloidea</taxon>
        <taxon>Crambidae</taxon>
        <taxon>Spilomelinae</taxon>
        <taxon>Conogethes</taxon>
    </lineage>
</organism>
<keyword evidence="7" id="KW-0067">ATP-binding</keyword>
<evidence type="ECO:0000256" key="2">
    <source>
        <dbReference type="ARBA" id="ARBA00009726"/>
    </source>
</evidence>
<feature type="transmembrane region" description="Helical" evidence="11">
    <location>
        <begin position="209"/>
        <end position="231"/>
    </location>
</feature>
<evidence type="ECO:0000256" key="3">
    <source>
        <dbReference type="ARBA" id="ARBA00022448"/>
    </source>
</evidence>
<evidence type="ECO:0000256" key="11">
    <source>
        <dbReference type="SAM" id="Phobius"/>
    </source>
</evidence>
<dbReference type="SUPFAM" id="SSF52540">
    <property type="entry name" value="P-loop containing nucleoside triphosphate hydrolases"/>
    <property type="match status" value="2"/>
</dbReference>
<feature type="domain" description="ABC transmembrane type-1" evidence="13">
    <location>
        <begin position="751"/>
        <end position="1049"/>
    </location>
</feature>
<dbReference type="Pfam" id="PF00664">
    <property type="entry name" value="ABC_membrane"/>
    <property type="match status" value="2"/>
</dbReference>
<feature type="domain" description="ABC transmembrane type-1" evidence="13">
    <location>
        <begin position="100"/>
        <end position="381"/>
    </location>
</feature>
<dbReference type="EMBL" id="OK044003">
    <property type="protein sequence ID" value="UEO57356.1"/>
    <property type="molecule type" value="mRNA"/>
</dbReference>
<feature type="domain" description="ABC transporter" evidence="12">
    <location>
        <begin position="457"/>
        <end position="682"/>
    </location>
</feature>
<proteinExistence type="evidence at transcript level"/>
<dbReference type="FunFam" id="3.40.50.300:FF:000163">
    <property type="entry name" value="Multidrug resistance-associated protein member 4"/>
    <property type="match status" value="1"/>
</dbReference>
<dbReference type="InterPro" id="IPR050173">
    <property type="entry name" value="ABC_transporter_C-like"/>
</dbReference>
<protein>
    <submittedName>
        <fullName evidence="14">ABCC2</fullName>
    </submittedName>
</protein>
<feature type="transmembrane region" description="Helical" evidence="11">
    <location>
        <begin position="1018"/>
        <end position="1041"/>
    </location>
</feature>
<dbReference type="GO" id="GO:0140359">
    <property type="term" value="F:ABC-type transporter activity"/>
    <property type="evidence" value="ECO:0007669"/>
    <property type="project" value="InterPro"/>
</dbReference>
<dbReference type="PROSITE" id="PS00211">
    <property type="entry name" value="ABC_TRANSPORTER_1"/>
    <property type="match status" value="1"/>
</dbReference>
<dbReference type="PANTHER" id="PTHR24223:SF456">
    <property type="entry name" value="MULTIDRUG RESISTANCE-ASSOCIATED PROTEIN LETHAL(2)03659"/>
    <property type="match status" value="1"/>
</dbReference>
<dbReference type="PROSITE" id="PS50929">
    <property type="entry name" value="ABC_TM1F"/>
    <property type="match status" value="2"/>
</dbReference>
<feature type="transmembrane region" description="Helical" evidence="11">
    <location>
        <begin position="990"/>
        <end position="1012"/>
    </location>
</feature>
<feature type="domain" description="ABC transporter" evidence="12">
    <location>
        <begin position="1086"/>
        <end position="1315"/>
    </location>
</feature>
<dbReference type="GO" id="GO:0016020">
    <property type="term" value="C:membrane"/>
    <property type="evidence" value="ECO:0007669"/>
    <property type="project" value="UniProtKB-SubCell"/>
</dbReference>
<evidence type="ECO:0000256" key="7">
    <source>
        <dbReference type="ARBA" id="ARBA00022840"/>
    </source>
</evidence>
<dbReference type="Gene3D" id="1.20.1560.10">
    <property type="entry name" value="ABC transporter type 1, transmembrane domain"/>
    <property type="match status" value="2"/>
</dbReference>
<keyword evidence="6" id="KW-0547">Nucleotide-binding</keyword>
<comment type="similarity">
    <text evidence="2">Belongs to the ABC transporter superfamily. ABCC family. Conjugate transporter (TC 3.A.1.208) subfamily.</text>
</comment>
<evidence type="ECO:0000259" key="12">
    <source>
        <dbReference type="PROSITE" id="PS50893"/>
    </source>
</evidence>
<dbReference type="InterPro" id="IPR011527">
    <property type="entry name" value="ABC1_TM_dom"/>
</dbReference>
<feature type="transmembrane region" description="Helical" evidence="11">
    <location>
        <begin position="746"/>
        <end position="765"/>
    </location>
</feature>
<evidence type="ECO:0000256" key="4">
    <source>
        <dbReference type="ARBA" id="ARBA00022692"/>
    </source>
</evidence>
<evidence type="ECO:0000256" key="9">
    <source>
        <dbReference type="ARBA" id="ARBA00023136"/>
    </source>
</evidence>
<comment type="subcellular location">
    <subcellularLocation>
        <location evidence="1">Membrane</location>
        <topology evidence="1">Multi-pass membrane protein</topology>
    </subcellularLocation>
</comment>
<evidence type="ECO:0000256" key="8">
    <source>
        <dbReference type="ARBA" id="ARBA00022989"/>
    </source>
</evidence>
<dbReference type="InterPro" id="IPR027417">
    <property type="entry name" value="P-loop_NTPase"/>
</dbReference>
<feature type="transmembrane region" description="Helical" evidence="11">
    <location>
        <begin position="322"/>
        <end position="345"/>
    </location>
</feature>
<dbReference type="GO" id="GO:0005524">
    <property type="term" value="F:ATP binding"/>
    <property type="evidence" value="ECO:0007669"/>
    <property type="project" value="UniProtKB-KW"/>
</dbReference>
<dbReference type="CDD" id="cd03250">
    <property type="entry name" value="ABCC_MRP_domain1"/>
    <property type="match status" value="1"/>
</dbReference>
<name>A0A8K1VGM0_CONPF</name>
<dbReference type="PANTHER" id="PTHR24223">
    <property type="entry name" value="ATP-BINDING CASSETTE SUB-FAMILY C"/>
    <property type="match status" value="1"/>
</dbReference>
<sequence length="1341" mass="150669">MGNQTESKSEEKVFHKDRVKPNIFSQIFLWWVCPVLLTGNKRDVEEDDLVVPSKVYGSKRQGDKFEKSWLDELDRASMENREPSLWKALVRAYWLEFMPGAIYVSLISAARVAQPIMFAQLLTYWTVDTDLAHFEAGMYALAMLGLNFVTMMCQHHNSLFVMKFSMKVKVASSAILYRKLLRLNQVSIGEVAGGKLVNLLSNDIARFEYAFMFLHYLWVIPIQTAVVLYFLYTVGGFAPFVGLFGVILLIFPIQAMLTKVTASVRRQVAMRTDKRIKLMSEIINGIQVIKMYAWEKPFQLVVKAARAYEISALRKSIFIRSVFLGFMLFTERSILFVTILTLILWNQDMVSATTIYPIQQFLSAIQLNITMILPLAIASLSEMFVSIDRIQSFLVMDEREDIALMSNKKGVNHRVTFNSKQNGEPQDITGKIFTKVDNQDSNSVGLNRHNKSGEFAVEISGVTASWVADAPPSEATLKNLTMRLRRGKLCAVIGPVGSGKTSLLQLLLKELPASSGTMNINGSLSYSCQESWLFPGTVRENILFGLPYESEKYKKVCRACCLLPDFKQFPYGDLSLVGERGVSLSGGQRARINLARAVYRDVDIYLLDDPLSAVDANVGHQLFENCVRGLLRDRTCLLVTHQIHYLKDADKIIVLNEGRIENVGTYDDLVKSGKDFALLLQELQDVNEVDTGDKKEKRPSFQRAVSVRSEENPDLEKEQVLEAEERAKGNLKWSVVAAYLKSVQSWVILSLAVGTLMITQAAATFTDYWLSTWTNAVDSYIQDLPEGEEPDPSLSTSMGWLTTGQHLWIYGGAVLTIIVFAQLRIITFVVTCVRASQNIHDKVFKNLIMAVKLFFDSSPSGRILNRFSKDLGAVDELLPRSMLETLQMYLSMISVLVLNAVALPWTLIPTFFLALTFIFLLNWYLKAAQAVKRLEGTTKSPVFSMISSTITGLSTIRSSNSQHRFLTKFDQAQNLNSSALHTFLGGSSAFGMYIDGLCLTYLGIILAIFIFIDFGDLIPVGTVGLAVSQSMVLTMLLQMAARFTADFLSQMTAVERALEYSKLPSEKFMYQGETQPPQQWPATGHVVFENVYMKYGPSDPYVLKNLNINIKDGWKIGVVGRTGAGKSSLIAALFRLSDIEGSVRIDGIDTYGVSKEQLRSKISIIPQEPVLFSATIRYNLDPFNNYSDDDLWRALEQVELKDAVPALDFKVSEGGSNFSMGQRQLVCLARAILRSNKILIMDEATANVDPQTDALIQKTIRLKFATCTVITIAHRLQTVMDSDRMLVMDRGEAVEFDHPHILLTKPESHLNFLVRETSDTMSRALYEMAKNKYFSENPQEQ</sequence>
<dbReference type="PROSITE" id="PS50893">
    <property type="entry name" value="ABC_TRANSPORTER_2"/>
    <property type="match status" value="2"/>
</dbReference>
<feature type="transmembrane region" description="Helical" evidence="11">
    <location>
        <begin position="136"/>
        <end position="153"/>
    </location>
</feature>
<evidence type="ECO:0000256" key="6">
    <source>
        <dbReference type="ARBA" id="ARBA00022741"/>
    </source>
</evidence>
<gene>
    <name evidence="14" type="primary">ABCC2</name>
</gene>
<evidence type="ECO:0000313" key="14">
    <source>
        <dbReference type="EMBL" id="UEO57356.1"/>
    </source>
</evidence>
<feature type="transmembrane region" description="Helical" evidence="11">
    <location>
        <begin position="237"/>
        <end position="257"/>
    </location>
</feature>
<dbReference type="FunFam" id="3.40.50.300:FF:000973">
    <property type="entry name" value="Multidrug resistance-associated protein 4"/>
    <property type="match status" value="1"/>
</dbReference>
<dbReference type="FunFam" id="1.20.1560.10:FF:000026">
    <property type="entry name" value="Multidrug resistance-associated protein lethal(2)03659"/>
    <property type="match status" value="1"/>
</dbReference>
<dbReference type="CDD" id="cd03244">
    <property type="entry name" value="ABCC_MRP_domain2"/>
    <property type="match status" value="1"/>
</dbReference>
<keyword evidence="4 11" id="KW-0812">Transmembrane</keyword>
<dbReference type="InterPro" id="IPR017871">
    <property type="entry name" value="ABC_transporter-like_CS"/>
</dbReference>
<dbReference type="InterPro" id="IPR003593">
    <property type="entry name" value="AAA+_ATPase"/>
</dbReference>
<feature type="transmembrane region" description="Helical" evidence="11">
    <location>
        <begin position="365"/>
        <end position="387"/>
    </location>
</feature>
<evidence type="ECO:0000256" key="1">
    <source>
        <dbReference type="ARBA" id="ARBA00004141"/>
    </source>
</evidence>
<evidence type="ECO:0000256" key="5">
    <source>
        <dbReference type="ARBA" id="ARBA00022737"/>
    </source>
</evidence>
<evidence type="ECO:0000256" key="10">
    <source>
        <dbReference type="SAM" id="MobiDB-lite"/>
    </source>
</evidence>
<keyword evidence="8 11" id="KW-1133">Transmembrane helix</keyword>
<accession>A0A8K1VGM0</accession>
<dbReference type="SUPFAM" id="SSF90123">
    <property type="entry name" value="ABC transporter transmembrane region"/>
    <property type="match status" value="2"/>
</dbReference>